<keyword evidence="5" id="KW-0472">Membrane</keyword>
<dbReference type="InterPro" id="IPR036937">
    <property type="entry name" value="Adhesion_dom_fimbrial_sf"/>
</dbReference>
<evidence type="ECO:0000256" key="4">
    <source>
        <dbReference type="ARBA" id="ARBA00023263"/>
    </source>
</evidence>
<dbReference type="InterPro" id="IPR050263">
    <property type="entry name" value="Bact_Fimbrial_Adh_Pro"/>
</dbReference>
<evidence type="ECO:0000256" key="3">
    <source>
        <dbReference type="ARBA" id="ARBA00022729"/>
    </source>
</evidence>
<dbReference type="RefSeq" id="WP_348957738.1">
    <property type="nucleotide sequence ID" value="NZ_CP157375.1"/>
</dbReference>
<dbReference type="AlphaFoldDB" id="A0AAU7FVD5"/>
<name>A0AAU7FVD5_9ENTR</name>
<keyword evidence="3" id="KW-0732">Signal</keyword>
<keyword evidence="4" id="KW-0281">Fimbrium</keyword>
<dbReference type="GO" id="GO:0009289">
    <property type="term" value="C:pilus"/>
    <property type="evidence" value="ECO:0007669"/>
    <property type="project" value="UniProtKB-SubCell"/>
</dbReference>
<dbReference type="Pfam" id="PF00419">
    <property type="entry name" value="Fimbrial"/>
    <property type="match status" value="1"/>
</dbReference>
<dbReference type="InterPro" id="IPR008966">
    <property type="entry name" value="Adhesion_dom_sf"/>
</dbReference>
<evidence type="ECO:0000256" key="1">
    <source>
        <dbReference type="ARBA" id="ARBA00004561"/>
    </source>
</evidence>
<evidence type="ECO:0000256" key="2">
    <source>
        <dbReference type="ARBA" id="ARBA00006671"/>
    </source>
</evidence>
<gene>
    <name evidence="7" type="ORF">ABFV38_18460</name>
</gene>
<dbReference type="SUPFAM" id="SSF49401">
    <property type="entry name" value="Bacterial adhesins"/>
    <property type="match status" value="1"/>
</dbReference>
<dbReference type="PANTHER" id="PTHR33420">
    <property type="entry name" value="FIMBRIAL SUBUNIT ELFA-RELATED"/>
    <property type="match status" value="1"/>
</dbReference>
<organism evidence="7">
    <name type="scientific">Enterobacter cloacae complex sp. Mu1197</name>
    <dbReference type="NCBI Taxonomy" id="3152302"/>
    <lineage>
        <taxon>Bacteria</taxon>
        <taxon>Pseudomonadati</taxon>
        <taxon>Pseudomonadota</taxon>
        <taxon>Gammaproteobacteria</taxon>
        <taxon>Enterobacterales</taxon>
        <taxon>Enterobacteriaceae</taxon>
        <taxon>Enterobacter</taxon>
        <taxon>Enterobacter cloacae complex</taxon>
    </lineage>
</organism>
<keyword evidence="5" id="KW-0812">Transmembrane</keyword>
<evidence type="ECO:0000256" key="5">
    <source>
        <dbReference type="SAM" id="Phobius"/>
    </source>
</evidence>
<feature type="domain" description="Fimbrial-type adhesion" evidence="6">
    <location>
        <begin position="207"/>
        <end position="351"/>
    </location>
</feature>
<keyword evidence="5" id="KW-1133">Transmembrane helix</keyword>
<comment type="subcellular location">
    <subcellularLocation>
        <location evidence="1">Fimbrium</location>
    </subcellularLocation>
</comment>
<evidence type="ECO:0000313" key="7">
    <source>
        <dbReference type="EMBL" id="XBM29864.1"/>
    </source>
</evidence>
<comment type="similarity">
    <text evidence="2">Belongs to the fimbrial protein family.</text>
</comment>
<dbReference type="GO" id="GO:0043709">
    <property type="term" value="P:cell adhesion involved in single-species biofilm formation"/>
    <property type="evidence" value="ECO:0007669"/>
    <property type="project" value="TreeGrafter"/>
</dbReference>
<dbReference type="PANTHER" id="PTHR33420:SF31">
    <property type="entry name" value="TYPE 1 FIMBRIN D-MANNOSE SPECIFIC ADHESIN"/>
    <property type="match status" value="1"/>
</dbReference>
<evidence type="ECO:0000259" key="6">
    <source>
        <dbReference type="Pfam" id="PF00419"/>
    </source>
</evidence>
<protein>
    <submittedName>
        <fullName evidence="7">Fimbrial protein</fullName>
    </submittedName>
</protein>
<feature type="transmembrane region" description="Helical" evidence="5">
    <location>
        <begin position="12"/>
        <end position="32"/>
    </location>
</feature>
<proteinExistence type="inferred from homology"/>
<dbReference type="InterPro" id="IPR000259">
    <property type="entry name" value="Adhesion_dom_fimbrial"/>
</dbReference>
<dbReference type="Gene3D" id="2.60.40.1090">
    <property type="entry name" value="Fimbrial-type adhesion domain"/>
    <property type="match status" value="1"/>
</dbReference>
<reference evidence="7" key="1">
    <citation type="submission" date="2024-05" db="EMBL/GenBank/DDBJ databases">
        <title>Copy number flexibility facilitates heteroresistance to increasing antibiotic pressure and threatens the beta-lactam pipeline.</title>
        <authorList>
            <person name="Choby J.E."/>
            <person name="Weiss D.S."/>
        </authorList>
    </citation>
    <scope>NUCLEOTIDE SEQUENCE</scope>
    <source>
        <strain evidence="7">Mu1197</strain>
    </source>
</reference>
<dbReference type="EMBL" id="CP157375">
    <property type="protein sequence ID" value="XBM29864.1"/>
    <property type="molecule type" value="Genomic_DNA"/>
</dbReference>
<accession>A0AAU7FVD5</accession>
<sequence>MFPGKFTTNVRAILLGLPFVLIMFFLPCKFVLANGNCTGPSGGTNNLTAALGNINVTNPSDNAAGKVIASAYSWSLPGYVENCSCTSGNHEWYWTTTTQLASAGGDNWFVYSDYLDVRLWIQDPNWSGGKMAVPFSNAFTLPAANTCNQNLNYGSNATGSHGVLDLRIRKPFIGTVMLPTYTLASLYSCLATDKTCNAQGAPTINYSLSGTVTVPQNCTIDAGQIVTIDFGNIWSGKFKSKGEKPDGVNPVTKQIKVQCNSGVEAMANLTVRFQSTPDANYPDAISSDNPDVGVVVTDSNDKVIEPNTGLIPFSLENSQATVSFKAYPVSTTGKAPTEGKFTSLAYIRVDFA</sequence>